<protein>
    <submittedName>
        <fullName evidence="3">Uncharacterized protein</fullName>
    </submittedName>
</protein>
<dbReference type="EMBL" id="LT629734">
    <property type="protein sequence ID" value="SDS51222.1"/>
    <property type="molecule type" value="Genomic_DNA"/>
</dbReference>
<feature type="region of interest" description="Disordered" evidence="1">
    <location>
        <begin position="346"/>
        <end position="455"/>
    </location>
</feature>
<feature type="transmembrane region" description="Helical" evidence="2">
    <location>
        <begin position="61"/>
        <end position="82"/>
    </location>
</feature>
<dbReference type="Proteomes" id="UP000199649">
    <property type="component" value="Chromosome I"/>
</dbReference>
<keyword evidence="2" id="KW-1133">Transmembrane helix</keyword>
<feature type="compositionally biased region" description="Pro residues" evidence="1">
    <location>
        <begin position="397"/>
        <end position="436"/>
    </location>
</feature>
<keyword evidence="2" id="KW-0472">Membrane</keyword>
<evidence type="ECO:0000256" key="1">
    <source>
        <dbReference type="SAM" id="MobiDB-lite"/>
    </source>
</evidence>
<evidence type="ECO:0000313" key="3">
    <source>
        <dbReference type="EMBL" id="SDS51222.1"/>
    </source>
</evidence>
<name>A0A1H1STB9_9MICO</name>
<keyword evidence="2" id="KW-0812">Transmembrane</keyword>
<feature type="compositionally biased region" description="Low complexity" evidence="1">
    <location>
        <begin position="346"/>
        <end position="367"/>
    </location>
</feature>
<evidence type="ECO:0000313" key="4">
    <source>
        <dbReference type="Proteomes" id="UP000199649"/>
    </source>
</evidence>
<keyword evidence="4" id="KW-1185">Reference proteome</keyword>
<evidence type="ECO:0000256" key="2">
    <source>
        <dbReference type="SAM" id="Phobius"/>
    </source>
</evidence>
<accession>A0A1H1STB9</accession>
<organism evidence="3 4">
    <name type="scientific">Agrococcus carbonis</name>
    <dbReference type="NCBI Taxonomy" id="684552"/>
    <lineage>
        <taxon>Bacteria</taxon>
        <taxon>Bacillati</taxon>
        <taxon>Actinomycetota</taxon>
        <taxon>Actinomycetes</taxon>
        <taxon>Micrococcales</taxon>
        <taxon>Microbacteriaceae</taxon>
        <taxon>Agrococcus</taxon>
    </lineage>
</organism>
<proteinExistence type="predicted"/>
<gene>
    <name evidence="3" type="ORF">SAMN04489719_2491</name>
</gene>
<reference evidence="4" key="1">
    <citation type="submission" date="2016-10" db="EMBL/GenBank/DDBJ databases">
        <authorList>
            <person name="Varghese N."/>
            <person name="Submissions S."/>
        </authorList>
    </citation>
    <scope>NUCLEOTIDE SEQUENCE [LARGE SCALE GENOMIC DNA]</scope>
    <source>
        <strain evidence="4">DSM 22965</strain>
    </source>
</reference>
<dbReference type="AlphaFoldDB" id="A0A1H1STB9"/>
<feature type="compositionally biased region" description="Pro residues" evidence="1">
    <location>
        <begin position="368"/>
        <end position="390"/>
    </location>
</feature>
<dbReference type="STRING" id="684552.SAMN04489719_2491"/>
<sequence>MLAFDAPRPLPWNLHITHDCEVSPVDEQPASRPPTLSAEAEARRRAGVLAELRRRRTRRRWTVGLSTLAASALIIAGSAVAWSSQARAGALAGAIESWHVEHERAGCELAVRIVRAVGLERRAKDVLEAADLGAAEELLPSAERTRFAEQREALLTGIADGVYMTDEDRELADRWEARALATGDPGSFDLLGECIAAAAADRQPLAGVTAERVDALARELRRLGDPRDFDDARIDRLEAALAQLGASAVRTAEGRADVAAVQARLGLAPAEALGALKDADDHLAALLAARDEQPSLADILDLVEGMGLHAAAAWVAEAFQLAAQGEQEAADALLAASQQTRDAIARAAPRPITDYAPVRPAPVREVPAPAPAPSSPSPGPSRTPVPPPAPSGGVGPALPPVIVPPLDPSPAPEPQPTAPAEPSEPLPPVDPSPSIDPSPDAGLSLPGDGGPTSAP</sequence>